<evidence type="ECO:0000259" key="3">
    <source>
        <dbReference type="PROSITE" id="PS50110"/>
    </source>
</evidence>
<dbReference type="SMART" id="SM00448">
    <property type="entry name" value="REC"/>
    <property type="match status" value="1"/>
</dbReference>
<dbReference type="Pfam" id="PF00072">
    <property type="entry name" value="Response_reg"/>
    <property type="match status" value="1"/>
</dbReference>
<comment type="caution">
    <text evidence="5">The sequence shown here is derived from an EMBL/GenBank/DDBJ whole genome shotgun (WGS) entry which is preliminary data.</text>
</comment>
<proteinExistence type="predicted"/>
<keyword evidence="1 5" id="KW-0238">DNA-binding</keyword>
<feature type="domain" description="HTH LytTR-type" evidence="4">
    <location>
        <begin position="181"/>
        <end position="283"/>
    </location>
</feature>
<dbReference type="Proteomes" id="UP001516061">
    <property type="component" value="Unassembled WGS sequence"/>
</dbReference>
<evidence type="ECO:0000313" key="6">
    <source>
        <dbReference type="Proteomes" id="UP001516061"/>
    </source>
</evidence>
<evidence type="ECO:0000256" key="1">
    <source>
        <dbReference type="ARBA" id="ARBA00023125"/>
    </source>
</evidence>
<dbReference type="GO" id="GO:0003677">
    <property type="term" value="F:DNA binding"/>
    <property type="evidence" value="ECO:0007669"/>
    <property type="project" value="UniProtKB-KW"/>
</dbReference>
<keyword evidence="6" id="KW-1185">Reference proteome</keyword>
<accession>A0ABX2G9Q0</accession>
<feature type="modified residue" description="4-aspartylphosphate" evidence="2">
    <location>
        <position position="60"/>
    </location>
</feature>
<dbReference type="Pfam" id="PF04397">
    <property type="entry name" value="LytTR"/>
    <property type="match status" value="1"/>
</dbReference>
<evidence type="ECO:0000259" key="4">
    <source>
        <dbReference type="PROSITE" id="PS50930"/>
    </source>
</evidence>
<dbReference type="SUPFAM" id="SSF52172">
    <property type="entry name" value="CheY-like"/>
    <property type="match status" value="1"/>
</dbReference>
<gene>
    <name evidence="5" type="ORF">HNQ01_004335</name>
</gene>
<dbReference type="PANTHER" id="PTHR48111">
    <property type="entry name" value="REGULATOR OF RPOS"/>
    <property type="match status" value="1"/>
</dbReference>
<dbReference type="RefSeq" id="WP_173807578.1">
    <property type="nucleotide sequence ID" value="NZ_JABSNM010000033.1"/>
</dbReference>
<evidence type="ECO:0000313" key="5">
    <source>
        <dbReference type="EMBL" id="NRT58566.1"/>
    </source>
</evidence>
<dbReference type="SMART" id="SM00850">
    <property type="entry name" value="LytTR"/>
    <property type="match status" value="1"/>
</dbReference>
<dbReference type="EMBL" id="JABSNM010000033">
    <property type="protein sequence ID" value="NRT58566.1"/>
    <property type="molecule type" value="Genomic_DNA"/>
</dbReference>
<reference evidence="5 6" key="1">
    <citation type="submission" date="2020-05" db="EMBL/GenBank/DDBJ databases">
        <title>Genomic Encyclopedia of Type Strains, Phase IV (KMG-V): Genome sequencing to study the core and pangenomes of soil and plant-associated prokaryotes.</title>
        <authorList>
            <person name="Whitman W."/>
        </authorList>
    </citation>
    <scope>NUCLEOTIDE SEQUENCE [LARGE SCALE GENOMIC DNA]</scope>
    <source>
        <strain evidence="5 6">C29</strain>
    </source>
</reference>
<dbReference type="InterPro" id="IPR001789">
    <property type="entry name" value="Sig_transdc_resp-reg_receiver"/>
</dbReference>
<protein>
    <submittedName>
        <fullName evidence="5">DNA-binding LytR/AlgR family response regulator</fullName>
    </submittedName>
</protein>
<organism evidence="5 6">
    <name type="scientific">Sphaerotilus uruguayifluvii</name>
    <dbReference type="NCBI Taxonomy" id="2735897"/>
    <lineage>
        <taxon>Bacteria</taxon>
        <taxon>Pseudomonadati</taxon>
        <taxon>Pseudomonadota</taxon>
        <taxon>Betaproteobacteria</taxon>
        <taxon>Burkholderiales</taxon>
        <taxon>Sphaerotilaceae</taxon>
        <taxon>Sphaerotilus</taxon>
    </lineage>
</organism>
<name>A0ABX2G9Q0_9BURK</name>
<evidence type="ECO:0000256" key="2">
    <source>
        <dbReference type="PROSITE-ProRule" id="PRU00169"/>
    </source>
</evidence>
<dbReference type="PROSITE" id="PS50930">
    <property type="entry name" value="HTH_LYTTR"/>
    <property type="match status" value="1"/>
</dbReference>
<dbReference type="InterPro" id="IPR007492">
    <property type="entry name" value="LytTR_DNA-bd_dom"/>
</dbReference>
<dbReference type="InterPro" id="IPR011006">
    <property type="entry name" value="CheY-like_superfamily"/>
</dbReference>
<dbReference type="PANTHER" id="PTHR48111:SF69">
    <property type="entry name" value="RESPONSE REGULATOR RECEIVER"/>
    <property type="match status" value="1"/>
</dbReference>
<sequence length="283" mass="31421">MNPDLDASALIAEDEPLLAAHLRHALQQAWPALRIVGVVANGAQALERTLALRPQIVFLDIRMPGLDGLEVARALAEDWPEADAAGFPLLVFVTAYDQHAVQAFELQAADYLLKPVQPARLAHCLDRLQGRLQAQSQQRLQPSTPQTPPPLSALLGQLEQLVRATEPAGAARPAAARLEVIAAQQGSITEMIPIEEVIYFEAADKYLRVITSRGEHLIRMSLRELITQIDDQRFWQIHRGVVVQARCIARAVRDEQGRTTLVLKDRPEILNVSRVFAPRFRGM</sequence>
<dbReference type="InterPro" id="IPR039420">
    <property type="entry name" value="WalR-like"/>
</dbReference>
<keyword evidence="2" id="KW-0597">Phosphoprotein</keyword>
<dbReference type="PROSITE" id="PS50110">
    <property type="entry name" value="RESPONSE_REGULATORY"/>
    <property type="match status" value="1"/>
</dbReference>
<feature type="domain" description="Response regulatory" evidence="3">
    <location>
        <begin position="8"/>
        <end position="129"/>
    </location>
</feature>
<dbReference type="Gene3D" id="2.40.50.1020">
    <property type="entry name" value="LytTr DNA-binding domain"/>
    <property type="match status" value="1"/>
</dbReference>
<dbReference type="Gene3D" id="3.40.50.2300">
    <property type="match status" value="1"/>
</dbReference>